<name>A0AAN9JIE4_CANGL</name>
<protein>
    <submittedName>
        <fullName evidence="3">Uncharacterized protein</fullName>
    </submittedName>
</protein>
<evidence type="ECO:0000313" key="3">
    <source>
        <dbReference type="EMBL" id="KAK7298799.1"/>
    </source>
</evidence>
<evidence type="ECO:0000313" key="2">
    <source>
        <dbReference type="EMBL" id="KAK7298333.1"/>
    </source>
</evidence>
<dbReference type="Proteomes" id="UP001367508">
    <property type="component" value="Unassembled WGS sequence"/>
</dbReference>
<sequence length="416" mass="46504">MREGSFFSTRCRIEMLSNSKDRTFSLLLRLKPVLTVSLLQGRNAQNLVTIWELFLLYTFGYKDLPGIPTSAGKEFILPHAHSITSNLRVNLSLASKAVNGHISQIATSYSRFITSPALDHILNDQMSFIRSFPGFISAFGEVTRSPLSSAFETAAAASSEPRPSGLSGFPCERDKDIPRLTDFLFENREPLEAKEVIKLHSYSLAIGSTKAIGAKPTLVSLAPPMVVEALLLEGVLESDSSFTVFRRLGIRNSQTPFGFPMESLSAHFVQKPFLMVRQSSPLESQLPMRRFLIREVRTLNYGYSGFNSSIELLKSIHILKESKERDEGRSSRKEETLTTNPGRVKQGTIANESRVNLSAEVLIQSEHGCDATGFLSTGVGGRLWNRGHEQLIREQGMRRHHNRQSLDTKELIRFKS</sequence>
<dbReference type="EMBL" id="JAYMYQ010000024">
    <property type="protein sequence ID" value="KAK7298799.1"/>
    <property type="molecule type" value="Genomic_DNA"/>
</dbReference>
<gene>
    <name evidence="3" type="ORF">VNO77_46342</name>
    <name evidence="2" type="ORF">VNO77_46788</name>
</gene>
<comment type="caution">
    <text evidence="3">The sequence shown here is derived from an EMBL/GenBank/DDBJ whole genome shotgun (WGS) entry which is preliminary data.</text>
</comment>
<proteinExistence type="predicted"/>
<reference evidence="3 4" key="1">
    <citation type="submission" date="2024-01" db="EMBL/GenBank/DDBJ databases">
        <title>The genomes of 5 underutilized Papilionoideae crops provide insights into root nodulation and disease resistanc.</title>
        <authorList>
            <person name="Jiang F."/>
        </authorList>
    </citation>
    <scope>NUCLEOTIDE SEQUENCE [LARGE SCALE GENOMIC DNA]</scope>
    <source>
        <strain evidence="3">LVBAO_FW01</strain>
        <tissue evidence="3">Leaves</tissue>
    </source>
</reference>
<evidence type="ECO:0000256" key="1">
    <source>
        <dbReference type="SAM" id="MobiDB-lite"/>
    </source>
</evidence>
<evidence type="ECO:0000313" key="4">
    <source>
        <dbReference type="Proteomes" id="UP001367508"/>
    </source>
</evidence>
<feature type="compositionally biased region" description="Basic and acidic residues" evidence="1">
    <location>
        <begin position="323"/>
        <end position="336"/>
    </location>
</feature>
<organism evidence="3 4">
    <name type="scientific">Canavalia gladiata</name>
    <name type="common">Sword bean</name>
    <name type="synonym">Dolichos gladiatus</name>
    <dbReference type="NCBI Taxonomy" id="3824"/>
    <lineage>
        <taxon>Eukaryota</taxon>
        <taxon>Viridiplantae</taxon>
        <taxon>Streptophyta</taxon>
        <taxon>Embryophyta</taxon>
        <taxon>Tracheophyta</taxon>
        <taxon>Spermatophyta</taxon>
        <taxon>Magnoliopsida</taxon>
        <taxon>eudicotyledons</taxon>
        <taxon>Gunneridae</taxon>
        <taxon>Pentapetalae</taxon>
        <taxon>rosids</taxon>
        <taxon>fabids</taxon>
        <taxon>Fabales</taxon>
        <taxon>Fabaceae</taxon>
        <taxon>Papilionoideae</taxon>
        <taxon>50 kb inversion clade</taxon>
        <taxon>NPAAA clade</taxon>
        <taxon>indigoferoid/millettioid clade</taxon>
        <taxon>Phaseoleae</taxon>
        <taxon>Canavalia</taxon>
    </lineage>
</organism>
<feature type="region of interest" description="Disordered" evidence="1">
    <location>
        <begin position="323"/>
        <end position="346"/>
    </location>
</feature>
<dbReference type="EMBL" id="JAYMYQ010000028">
    <property type="protein sequence ID" value="KAK7298333.1"/>
    <property type="molecule type" value="Genomic_DNA"/>
</dbReference>
<keyword evidence="4" id="KW-1185">Reference proteome</keyword>
<dbReference type="AlphaFoldDB" id="A0AAN9JIE4"/>
<accession>A0AAN9JIE4</accession>